<organism evidence="1 2">
    <name type="scientific">Salinadaptatus halalkaliphilus</name>
    <dbReference type="NCBI Taxonomy" id="2419781"/>
    <lineage>
        <taxon>Archaea</taxon>
        <taxon>Methanobacteriati</taxon>
        <taxon>Methanobacteriota</taxon>
        <taxon>Stenosarchaea group</taxon>
        <taxon>Halobacteria</taxon>
        <taxon>Halobacteriales</taxon>
        <taxon>Natrialbaceae</taxon>
        <taxon>Salinadaptatus</taxon>
    </lineage>
</organism>
<keyword evidence="2" id="KW-1185">Reference proteome</keyword>
<dbReference type="InterPro" id="IPR013783">
    <property type="entry name" value="Ig-like_fold"/>
</dbReference>
<evidence type="ECO:0000313" key="1">
    <source>
        <dbReference type="EMBL" id="THE65403.1"/>
    </source>
</evidence>
<dbReference type="Proteomes" id="UP000318864">
    <property type="component" value="Unassembled WGS sequence"/>
</dbReference>
<dbReference type="OrthoDB" id="205968at2157"/>
<accession>A0A4S3TQ74</accession>
<gene>
    <name evidence="1" type="ORF">D8Y22_09495</name>
</gene>
<sequence>MDDPTRRRLLWGAATGSVVLASIDGTAANRRRGVASSGTATDALEVSIIETDAPVPAGEYLRITTELENTGSTDVRIGMELLVGHAEASIGRRELTVEAGESRTVRQGFYTYPVPSDDEFPIRVETDAGSAERMVSVTGASTLPDSSPDAELTVAPGTEVFFEAGAIDPDAFQQAIWWVDGTRAGGGVGGPWESTYYGETGAHYWRQTFDEVGTYEVAAAVVPDDGEQTYAATWTVEVDPGGHGPPSIDDRRPSADVLSVSRGETYEVELTASDPDGGLDRVVWWLTQADTILEITDLEGTTDTATLSTDAFCHTCHVMPWVICSDGRIATLEGWQLEEDRGTQNGVSVSIRSTNSPVEAGDLLEVIVDVENSGQTPITQDLELVVGHDPELVDTQEITLDAGESGAATLEFETYPVAQDQRFPVRVVGEDDEAEITVVAEAEATTED</sequence>
<dbReference type="EMBL" id="RBZW01000021">
    <property type="protein sequence ID" value="THE65403.1"/>
    <property type="molecule type" value="Genomic_DNA"/>
</dbReference>
<name>A0A4S3TQ74_9EURY</name>
<comment type="caution">
    <text evidence="1">The sequence shown here is derived from an EMBL/GenBank/DDBJ whole genome shotgun (WGS) entry which is preliminary data.</text>
</comment>
<proteinExistence type="predicted"/>
<dbReference type="RefSeq" id="WP_141464450.1">
    <property type="nucleotide sequence ID" value="NZ_RBZW01000021.1"/>
</dbReference>
<evidence type="ECO:0008006" key="3">
    <source>
        <dbReference type="Google" id="ProtNLM"/>
    </source>
</evidence>
<dbReference type="Gene3D" id="2.60.40.10">
    <property type="entry name" value="Immunoglobulins"/>
    <property type="match status" value="2"/>
</dbReference>
<evidence type="ECO:0000313" key="2">
    <source>
        <dbReference type="Proteomes" id="UP000318864"/>
    </source>
</evidence>
<dbReference type="AlphaFoldDB" id="A0A4S3TQ74"/>
<protein>
    <recommendedName>
        <fullName evidence="3">CARDB domain-containing protein</fullName>
    </recommendedName>
</protein>
<reference evidence="1 2" key="1">
    <citation type="submission" date="2018-10" db="EMBL/GenBank/DDBJ databases">
        <title>Natronolimnobius sp. XQ-INN 246 isolated from Inner Mongolia Autonomous Region of China.</title>
        <authorList>
            <person name="Xue Q."/>
        </authorList>
    </citation>
    <scope>NUCLEOTIDE SEQUENCE [LARGE SCALE GENOMIC DNA]</scope>
    <source>
        <strain evidence="1 2">XQ-INN 246</strain>
    </source>
</reference>